<gene>
    <name evidence="1" type="ORF">Bca52824_034703</name>
</gene>
<organism evidence="1 2">
    <name type="scientific">Brassica carinata</name>
    <name type="common">Ethiopian mustard</name>
    <name type="synonym">Abyssinian cabbage</name>
    <dbReference type="NCBI Taxonomy" id="52824"/>
    <lineage>
        <taxon>Eukaryota</taxon>
        <taxon>Viridiplantae</taxon>
        <taxon>Streptophyta</taxon>
        <taxon>Embryophyta</taxon>
        <taxon>Tracheophyta</taxon>
        <taxon>Spermatophyta</taxon>
        <taxon>Magnoliopsida</taxon>
        <taxon>eudicotyledons</taxon>
        <taxon>Gunneridae</taxon>
        <taxon>Pentapetalae</taxon>
        <taxon>rosids</taxon>
        <taxon>malvids</taxon>
        <taxon>Brassicales</taxon>
        <taxon>Brassicaceae</taxon>
        <taxon>Brassiceae</taxon>
        <taxon>Brassica</taxon>
    </lineage>
</organism>
<dbReference type="Proteomes" id="UP000886595">
    <property type="component" value="Unassembled WGS sequence"/>
</dbReference>
<reference evidence="1 2" key="1">
    <citation type="submission" date="2020-02" db="EMBL/GenBank/DDBJ databases">
        <authorList>
            <person name="Ma Q."/>
            <person name="Huang Y."/>
            <person name="Song X."/>
            <person name="Pei D."/>
        </authorList>
    </citation>
    <scope>NUCLEOTIDE SEQUENCE [LARGE SCALE GENOMIC DNA]</scope>
    <source>
        <strain evidence="1">Sxm20200214</strain>
        <tissue evidence="1">Leaf</tissue>
    </source>
</reference>
<dbReference type="AlphaFoldDB" id="A0A8X7V210"/>
<name>A0A8X7V210_BRACI</name>
<dbReference type="EMBL" id="JAAMPC010000008">
    <property type="protein sequence ID" value="KAG2298231.1"/>
    <property type="molecule type" value="Genomic_DNA"/>
</dbReference>
<evidence type="ECO:0000313" key="2">
    <source>
        <dbReference type="Proteomes" id="UP000886595"/>
    </source>
</evidence>
<keyword evidence="2" id="KW-1185">Reference proteome</keyword>
<proteinExistence type="predicted"/>
<sequence>MDPAEERSHSKKQKDYINMLSYVCDSEYRIPRRCACGGRMIDGSSEAEYDTLLEEADGFHYRQPWVTGVQEQIESLTQRPRRLSSC</sequence>
<evidence type="ECO:0000313" key="1">
    <source>
        <dbReference type="EMBL" id="KAG2298231.1"/>
    </source>
</evidence>
<comment type="caution">
    <text evidence="1">The sequence shown here is derived from an EMBL/GenBank/DDBJ whole genome shotgun (WGS) entry which is preliminary data.</text>
</comment>
<accession>A0A8X7V210</accession>
<protein>
    <submittedName>
        <fullName evidence="1">Uncharacterized protein</fullName>
    </submittedName>
</protein>
<dbReference type="OrthoDB" id="1129285at2759"/>